<reference evidence="1" key="3">
    <citation type="journal article" date="2017" name="Nature">
        <title>Genome sequence of the progenitor of the wheat D genome Aegilops tauschii.</title>
        <authorList>
            <person name="Luo M.C."/>
            <person name="Gu Y.Q."/>
            <person name="Puiu D."/>
            <person name="Wang H."/>
            <person name="Twardziok S.O."/>
            <person name="Deal K.R."/>
            <person name="Huo N."/>
            <person name="Zhu T."/>
            <person name="Wang L."/>
            <person name="Wang Y."/>
            <person name="McGuire P.E."/>
            <person name="Liu S."/>
            <person name="Long H."/>
            <person name="Ramasamy R.K."/>
            <person name="Rodriguez J.C."/>
            <person name="Van S.L."/>
            <person name="Yuan L."/>
            <person name="Wang Z."/>
            <person name="Xia Z."/>
            <person name="Xiao L."/>
            <person name="Anderson O.D."/>
            <person name="Ouyang S."/>
            <person name="Liang Y."/>
            <person name="Zimin A.V."/>
            <person name="Pertea G."/>
            <person name="Qi P."/>
            <person name="Bennetzen J.L."/>
            <person name="Dai X."/>
            <person name="Dawson M.W."/>
            <person name="Muller H.G."/>
            <person name="Kugler K."/>
            <person name="Rivarola-Duarte L."/>
            <person name="Spannagl M."/>
            <person name="Mayer K.F.X."/>
            <person name="Lu F.H."/>
            <person name="Bevan M.W."/>
            <person name="Leroy P."/>
            <person name="Li P."/>
            <person name="You F.M."/>
            <person name="Sun Q."/>
            <person name="Liu Z."/>
            <person name="Lyons E."/>
            <person name="Wicker T."/>
            <person name="Salzberg S.L."/>
            <person name="Devos K.M."/>
            <person name="Dvorak J."/>
        </authorList>
    </citation>
    <scope>NUCLEOTIDE SEQUENCE [LARGE SCALE GENOMIC DNA]</scope>
    <source>
        <strain evidence="1">cv. AL8/78</strain>
    </source>
</reference>
<reference evidence="2" key="2">
    <citation type="journal article" date="2017" name="Nat. Plants">
        <title>The Aegilops tauschii genome reveals multiple impacts of transposons.</title>
        <authorList>
            <person name="Zhao G."/>
            <person name="Zou C."/>
            <person name="Li K."/>
            <person name="Wang K."/>
            <person name="Li T."/>
            <person name="Gao L."/>
            <person name="Zhang X."/>
            <person name="Wang H."/>
            <person name="Yang Z."/>
            <person name="Liu X."/>
            <person name="Jiang W."/>
            <person name="Mao L."/>
            <person name="Kong X."/>
            <person name="Jiao Y."/>
            <person name="Jia J."/>
        </authorList>
    </citation>
    <scope>NUCLEOTIDE SEQUENCE [LARGE SCALE GENOMIC DNA]</scope>
    <source>
        <strain evidence="2">cv. AL8/78</strain>
    </source>
</reference>
<dbReference type="EnsemblPlants" id="AET2Gv21265400.3">
    <property type="protein sequence ID" value="AET2Gv21265400.3"/>
    <property type="gene ID" value="AET2Gv21265400"/>
</dbReference>
<proteinExistence type="predicted"/>
<name>A0A453DJ75_AEGTS</name>
<dbReference type="AlphaFoldDB" id="A0A453DJ75"/>
<dbReference type="Proteomes" id="UP000015105">
    <property type="component" value="Chromosome 2D"/>
</dbReference>
<evidence type="ECO:0000313" key="1">
    <source>
        <dbReference type="EnsemblPlants" id="AET2Gv21265400.3"/>
    </source>
</evidence>
<sequence>RLPSSYYVDLDVNKAEDVLLHRRILAECADPDNRPVFHARFLRV</sequence>
<reference evidence="1" key="5">
    <citation type="journal article" date="2021" name="G3 (Bethesda)">
        <title>Aegilops tauschii genome assembly Aet v5.0 features greater sequence contiguity and improved annotation.</title>
        <authorList>
            <person name="Wang L."/>
            <person name="Zhu T."/>
            <person name="Rodriguez J.C."/>
            <person name="Deal K.R."/>
            <person name="Dubcovsky J."/>
            <person name="McGuire P.E."/>
            <person name="Lux T."/>
            <person name="Spannagl M."/>
            <person name="Mayer K.F.X."/>
            <person name="Baldrich P."/>
            <person name="Meyers B.C."/>
            <person name="Huo N."/>
            <person name="Gu Y.Q."/>
            <person name="Zhou H."/>
            <person name="Devos K.M."/>
            <person name="Bennetzen J.L."/>
            <person name="Unver T."/>
            <person name="Budak H."/>
            <person name="Gulick P.J."/>
            <person name="Galiba G."/>
            <person name="Kalapos B."/>
            <person name="Nelson D.R."/>
            <person name="Li P."/>
            <person name="You F.M."/>
            <person name="Luo M.C."/>
            <person name="Dvorak J."/>
        </authorList>
    </citation>
    <scope>NUCLEOTIDE SEQUENCE [LARGE SCALE GENOMIC DNA]</scope>
    <source>
        <strain evidence="1">cv. AL8/78</strain>
    </source>
</reference>
<accession>A0A453DJ75</accession>
<organism evidence="1 2">
    <name type="scientific">Aegilops tauschii subsp. strangulata</name>
    <name type="common">Goatgrass</name>
    <dbReference type="NCBI Taxonomy" id="200361"/>
    <lineage>
        <taxon>Eukaryota</taxon>
        <taxon>Viridiplantae</taxon>
        <taxon>Streptophyta</taxon>
        <taxon>Embryophyta</taxon>
        <taxon>Tracheophyta</taxon>
        <taxon>Spermatophyta</taxon>
        <taxon>Magnoliopsida</taxon>
        <taxon>Liliopsida</taxon>
        <taxon>Poales</taxon>
        <taxon>Poaceae</taxon>
        <taxon>BOP clade</taxon>
        <taxon>Pooideae</taxon>
        <taxon>Triticodae</taxon>
        <taxon>Triticeae</taxon>
        <taxon>Triticinae</taxon>
        <taxon>Aegilops</taxon>
    </lineage>
</organism>
<dbReference type="Gramene" id="AET2Gv21265400.3">
    <property type="protein sequence ID" value="AET2Gv21265400.3"/>
    <property type="gene ID" value="AET2Gv21265400"/>
</dbReference>
<reference evidence="2" key="1">
    <citation type="journal article" date="2014" name="Science">
        <title>Ancient hybridizations among the ancestral genomes of bread wheat.</title>
        <authorList>
            <consortium name="International Wheat Genome Sequencing Consortium,"/>
            <person name="Marcussen T."/>
            <person name="Sandve S.R."/>
            <person name="Heier L."/>
            <person name="Spannagl M."/>
            <person name="Pfeifer M."/>
            <person name="Jakobsen K.S."/>
            <person name="Wulff B.B."/>
            <person name="Steuernagel B."/>
            <person name="Mayer K.F."/>
            <person name="Olsen O.A."/>
        </authorList>
    </citation>
    <scope>NUCLEOTIDE SEQUENCE [LARGE SCALE GENOMIC DNA]</scope>
    <source>
        <strain evidence="2">cv. AL8/78</strain>
    </source>
</reference>
<evidence type="ECO:0000313" key="2">
    <source>
        <dbReference type="Proteomes" id="UP000015105"/>
    </source>
</evidence>
<protein>
    <submittedName>
        <fullName evidence="1">Uncharacterized protein</fullName>
    </submittedName>
</protein>
<keyword evidence="2" id="KW-1185">Reference proteome</keyword>
<reference evidence="1" key="4">
    <citation type="submission" date="2019-03" db="UniProtKB">
        <authorList>
            <consortium name="EnsemblPlants"/>
        </authorList>
    </citation>
    <scope>IDENTIFICATION</scope>
</reference>